<proteinExistence type="inferred from homology"/>
<reference evidence="4 5" key="1">
    <citation type="submission" date="2020-02" db="EMBL/GenBank/DDBJ databases">
        <title>Genome assembly of a novel Clostridium senegalense strain.</title>
        <authorList>
            <person name="Gupta T.B."/>
            <person name="Jauregui R."/>
            <person name="Maclean P."/>
            <person name="Nawarathana A."/>
            <person name="Brightwell G."/>
        </authorList>
    </citation>
    <scope>NUCLEOTIDE SEQUENCE [LARGE SCALE GENOMIC DNA]</scope>
    <source>
        <strain evidence="4 5">AGRFS4</strain>
    </source>
</reference>
<dbReference type="PANTHER" id="PTHR33392:SF6">
    <property type="entry name" value="POLYISOPRENYL-TEICHOIC ACID--PEPTIDOGLYCAN TEICHOIC ACID TRANSFERASE TAGU"/>
    <property type="match status" value="1"/>
</dbReference>
<dbReference type="InterPro" id="IPR027381">
    <property type="entry name" value="LytR/CpsA/Psr_C"/>
</dbReference>
<comment type="caution">
    <text evidence="4">The sequence shown here is derived from an EMBL/GenBank/DDBJ whole genome shotgun (WGS) entry which is preliminary data.</text>
</comment>
<dbReference type="AlphaFoldDB" id="A0A6M0GY28"/>
<dbReference type="Gene3D" id="3.40.630.190">
    <property type="entry name" value="LCP protein"/>
    <property type="match status" value="1"/>
</dbReference>
<evidence type="ECO:0000256" key="1">
    <source>
        <dbReference type="ARBA" id="ARBA00006068"/>
    </source>
</evidence>
<keyword evidence="5" id="KW-1185">Reference proteome</keyword>
<dbReference type="EMBL" id="JAAGPU010000001">
    <property type="protein sequence ID" value="NEU03390.1"/>
    <property type="molecule type" value="Genomic_DNA"/>
</dbReference>
<sequence>MYLSTFSNNSIDITGNDKDRNQTKDVESANFLVMGVDLGSGDENDKNDPKRTDTIMLVHYNKVDKKYDVISIPRDTLVELEEGTRKINAAHAIGGVQYLVDTVEDLLNVNIDYYVKLDTIAFREIIDAVGGVDIVIDQNMYYDDPVQDLHINFTASTEPQHLDGKKAEEFFRWRKNNDGTGLVEGDIGRIKQQQKFYNALLSKVQSPSIITKAPKILGVFPKYLETNLNAMEIMDYGLNVISTPKNNIAFHTLMGEDAWIDETSYYIYKEEMNSDIISILNNEDPTTISKSKLRVSILNGTNQGGLAETFANGILAKGYENCIYGNYDQSLKPVSVSEIRLYGLKEEDKASIEKDFGISNIKIMKEVNPDCEIEVILGEDKTQ</sequence>
<evidence type="ECO:0000259" key="3">
    <source>
        <dbReference type="Pfam" id="PF13399"/>
    </source>
</evidence>
<comment type="similarity">
    <text evidence="1">Belongs to the LytR/CpsA/Psr (LCP) family.</text>
</comment>
<organism evidence="4 5">
    <name type="scientific">Clostridium senegalense</name>
    <dbReference type="NCBI Taxonomy" id="1465809"/>
    <lineage>
        <taxon>Bacteria</taxon>
        <taxon>Bacillati</taxon>
        <taxon>Bacillota</taxon>
        <taxon>Clostridia</taxon>
        <taxon>Eubacteriales</taxon>
        <taxon>Clostridiaceae</taxon>
        <taxon>Clostridium</taxon>
    </lineage>
</organism>
<gene>
    <name evidence="4" type="ORF">G3M99_00695</name>
</gene>
<protein>
    <submittedName>
        <fullName evidence="4">LCP family protein</fullName>
    </submittedName>
</protein>
<dbReference type="Pfam" id="PF03816">
    <property type="entry name" value="LytR_cpsA_psr"/>
    <property type="match status" value="1"/>
</dbReference>
<dbReference type="PANTHER" id="PTHR33392">
    <property type="entry name" value="POLYISOPRENYL-TEICHOIC ACID--PEPTIDOGLYCAN TEICHOIC ACID TRANSFERASE TAGU"/>
    <property type="match status" value="1"/>
</dbReference>
<feature type="domain" description="Cell envelope-related transcriptional attenuator" evidence="2">
    <location>
        <begin position="51"/>
        <end position="205"/>
    </location>
</feature>
<dbReference type="Proteomes" id="UP000481872">
    <property type="component" value="Unassembled WGS sequence"/>
</dbReference>
<evidence type="ECO:0000313" key="5">
    <source>
        <dbReference type="Proteomes" id="UP000481872"/>
    </source>
</evidence>
<evidence type="ECO:0000313" key="4">
    <source>
        <dbReference type="EMBL" id="NEU03390.1"/>
    </source>
</evidence>
<dbReference type="InterPro" id="IPR050922">
    <property type="entry name" value="LytR/CpsA/Psr_CW_biosynth"/>
</dbReference>
<accession>A0A6M0GY28</accession>
<evidence type="ECO:0000259" key="2">
    <source>
        <dbReference type="Pfam" id="PF03816"/>
    </source>
</evidence>
<dbReference type="InterPro" id="IPR004474">
    <property type="entry name" value="LytR_CpsA_psr"/>
</dbReference>
<dbReference type="Pfam" id="PF13399">
    <property type="entry name" value="LytR_C"/>
    <property type="match status" value="1"/>
</dbReference>
<feature type="domain" description="LytR/CpsA/Psr regulator C-terminal" evidence="3">
    <location>
        <begin position="293"/>
        <end position="380"/>
    </location>
</feature>
<dbReference type="NCBIfam" id="TIGR00350">
    <property type="entry name" value="lytR_cpsA_psr"/>
    <property type="match status" value="1"/>
</dbReference>
<name>A0A6M0GY28_9CLOT</name>